<proteinExistence type="predicted"/>
<gene>
    <name evidence="1" type="ORF">FWK35_00015966</name>
</gene>
<organism evidence="1 2">
    <name type="scientific">Aphis craccivora</name>
    <name type="common">Cowpea aphid</name>
    <dbReference type="NCBI Taxonomy" id="307492"/>
    <lineage>
        <taxon>Eukaryota</taxon>
        <taxon>Metazoa</taxon>
        <taxon>Ecdysozoa</taxon>
        <taxon>Arthropoda</taxon>
        <taxon>Hexapoda</taxon>
        <taxon>Insecta</taxon>
        <taxon>Pterygota</taxon>
        <taxon>Neoptera</taxon>
        <taxon>Paraneoptera</taxon>
        <taxon>Hemiptera</taxon>
        <taxon>Sternorrhyncha</taxon>
        <taxon>Aphidomorpha</taxon>
        <taxon>Aphidoidea</taxon>
        <taxon>Aphididae</taxon>
        <taxon>Aphidini</taxon>
        <taxon>Aphis</taxon>
        <taxon>Aphis</taxon>
    </lineage>
</organism>
<reference evidence="1 2" key="1">
    <citation type="submission" date="2019-08" db="EMBL/GenBank/DDBJ databases">
        <title>Whole genome of Aphis craccivora.</title>
        <authorList>
            <person name="Voronova N.V."/>
            <person name="Shulinski R.S."/>
            <person name="Bandarenka Y.V."/>
            <person name="Zhorov D.G."/>
            <person name="Warner D."/>
        </authorList>
    </citation>
    <scope>NUCLEOTIDE SEQUENCE [LARGE SCALE GENOMIC DNA]</scope>
    <source>
        <strain evidence="1">180601</strain>
        <tissue evidence="1">Whole Body</tissue>
    </source>
</reference>
<accession>A0A6G0Y9M2</accession>
<sequence length="174" mass="20326">MRRLIIIHACVCCEIVSDHQCGSVPQTTKIRPAFNSLTFNFRKLLNAPPYVSNLSIHRDLRIKTVQDEALLYYKRFHISSRDMGTKFSKPMSTYQSLEYSNFRTTHMSQIVPNSTNAYGIIFYPFRTSKTNNKITIFEIYSNNTLLNFVLHTALFVLHEVCRTKHNFRDCIYGK</sequence>
<keyword evidence="2" id="KW-1185">Reference proteome</keyword>
<name>A0A6G0Y9M2_APHCR</name>
<dbReference type="EMBL" id="VUJU01005349">
    <property type="protein sequence ID" value="KAF0751517.1"/>
    <property type="molecule type" value="Genomic_DNA"/>
</dbReference>
<feature type="non-terminal residue" evidence="1">
    <location>
        <position position="174"/>
    </location>
</feature>
<dbReference type="AlphaFoldDB" id="A0A6G0Y9M2"/>
<dbReference type="Proteomes" id="UP000478052">
    <property type="component" value="Unassembled WGS sequence"/>
</dbReference>
<evidence type="ECO:0000313" key="2">
    <source>
        <dbReference type="Proteomes" id="UP000478052"/>
    </source>
</evidence>
<comment type="caution">
    <text evidence="1">The sequence shown here is derived from an EMBL/GenBank/DDBJ whole genome shotgun (WGS) entry which is preliminary data.</text>
</comment>
<evidence type="ECO:0000313" key="1">
    <source>
        <dbReference type="EMBL" id="KAF0751517.1"/>
    </source>
</evidence>
<protein>
    <submittedName>
        <fullName evidence="1">Uncharacterized protein</fullName>
    </submittedName>
</protein>